<evidence type="ECO:0000313" key="4">
    <source>
        <dbReference type="Proteomes" id="UP000036987"/>
    </source>
</evidence>
<dbReference type="OrthoDB" id="423313at2759"/>
<sequence>MGCISSKFAGDGNAADRGESESESEEVVFEVLEVEEKRKNCDTGKAGYLDHVVSLTSTTYGALNLDREVIDGTDDQPPPPKLHKKFINNHHCSPFRKSVSKDEPAEIINAWELMRGLDDDSPMKKPSGESPMRKQGRMMNSFSPKDLVAKNVGKENMAPLPNHRSLMKGRLVSAIEIARSVGNTPLKPKTFCSSTEKTRSVGSSPLSVTIRHKISPNDMRIQAMRNETTRLSPVTVTARKSLGRLFQPEATANEVVQERSNDCPAKTPRRILKAEDDLLQSFVKKCPPGGDTAVVIYTTTLRGIRKTFEDCNFARSVVESYGVEIIERDISMDSGFREELRSVMEKKEIRVPVLFIKGHLIGGTDEVLKLEEDGKLDLLLHGLPRAAASCDACGGIRFVMCMDCNGSCKILDKEDNITIKCLVCNENGLIHCPICS</sequence>
<feature type="region of interest" description="Disordered" evidence="1">
    <location>
        <begin position="1"/>
        <end position="26"/>
    </location>
</feature>
<feature type="compositionally biased region" description="Basic and acidic residues" evidence="1">
    <location>
        <begin position="117"/>
        <end position="127"/>
    </location>
</feature>
<feature type="region of interest" description="Disordered" evidence="1">
    <location>
        <begin position="117"/>
        <end position="138"/>
    </location>
</feature>
<dbReference type="Pfam" id="PF00462">
    <property type="entry name" value="Glutaredoxin"/>
    <property type="match status" value="1"/>
</dbReference>
<organism evidence="3 4">
    <name type="scientific">Zostera marina</name>
    <name type="common">Eelgrass</name>
    <dbReference type="NCBI Taxonomy" id="29655"/>
    <lineage>
        <taxon>Eukaryota</taxon>
        <taxon>Viridiplantae</taxon>
        <taxon>Streptophyta</taxon>
        <taxon>Embryophyta</taxon>
        <taxon>Tracheophyta</taxon>
        <taxon>Spermatophyta</taxon>
        <taxon>Magnoliopsida</taxon>
        <taxon>Liliopsida</taxon>
        <taxon>Zosteraceae</taxon>
        <taxon>Zostera</taxon>
    </lineage>
</organism>
<reference evidence="4" key="1">
    <citation type="journal article" date="2016" name="Nature">
        <title>The genome of the seagrass Zostera marina reveals angiosperm adaptation to the sea.</title>
        <authorList>
            <person name="Olsen J.L."/>
            <person name="Rouze P."/>
            <person name="Verhelst B."/>
            <person name="Lin Y.-C."/>
            <person name="Bayer T."/>
            <person name="Collen J."/>
            <person name="Dattolo E."/>
            <person name="De Paoli E."/>
            <person name="Dittami S."/>
            <person name="Maumus F."/>
            <person name="Michel G."/>
            <person name="Kersting A."/>
            <person name="Lauritano C."/>
            <person name="Lohaus R."/>
            <person name="Toepel M."/>
            <person name="Tonon T."/>
            <person name="Vanneste K."/>
            <person name="Amirebrahimi M."/>
            <person name="Brakel J."/>
            <person name="Bostroem C."/>
            <person name="Chovatia M."/>
            <person name="Grimwood J."/>
            <person name="Jenkins J.W."/>
            <person name="Jueterbock A."/>
            <person name="Mraz A."/>
            <person name="Stam W.T."/>
            <person name="Tice H."/>
            <person name="Bornberg-Bauer E."/>
            <person name="Green P.J."/>
            <person name="Pearson G.A."/>
            <person name="Procaccini G."/>
            <person name="Duarte C.M."/>
            <person name="Schmutz J."/>
            <person name="Reusch T.B.H."/>
            <person name="Van de Peer Y."/>
        </authorList>
    </citation>
    <scope>NUCLEOTIDE SEQUENCE [LARGE SCALE GENOMIC DNA]</scope>
    <source>
        <strain evidence="4">cv. Finnish</strain>
    </source>
</reference>
<dbReference type="PANTHER" id="PTHR45669">
    <property type="entry name" value="GLUTAREDOXIN DOMAIN-CONTAINING CYSTEINE-RICH PROTEIN CG12206-RELATED"/>
    <property type="match status" value="1"/>
</dbReference>
<proteinExistence type="predicted"/>
<evidence type="ECO:0000313" key="3">
    <source>
        <dbReference type="EMBL" id="KMZ64309.1"/>
    </source>
</evidence>
<dbReference type="PROSITE" id="PS51354">
    <property type="entry name" value="GLUTAREDOXIN_2"/>
    <property type="match status" value="1"/>
</dbReference>
<comment type="caution">
    <text evidence="3">The sequence shown here is derived from an EMBL/GenBank/DDBJ whole genome shotgun (WGS) entry which is preliminary data.</text>
</comment>
<protein>
    <submittedName>
        <fullName evidence="3">Glutaredoxin family protein</fullName>
    </submittedName>
</protein>
<dbReference type="InterPro" id="IPR002109">
    <property type="entry name" value="Glutaredoxin"/>
</dbReference>
<evidence type="ECO:0000256" key="1">
    <source>
        <dbReference type="SAM" id="MobiDB-lite"/>
    </source>
</evidence>
<dbReference type="Pfam" id="PF23733">
    <property type="entry name" value="GRXCR1-2_C"/>
    <property type="match status" value="1"/>
</dbReference>
<keyword evidence="4" id="KW-1185">Reference proteome</keyword>
<name>A0A0K9P5M9_ZOSMR</name>
<dbReference type="OMA" id="CMDCNGS"/>
<dbReference type="STRING" id="29655.A0A0K9P5M9"/>
<dbReference type="Proteomes" id="UP000036987">
    <property type="component" value="Unassembled WGS sequence"/>
</dbReference>
<dbReference type="Gene3D" id="3.40.30.10">
    <property type="entry name" value="Glutaredoxin"/>
    <property type="match status" value="1"/>
</dbReference>
<dbReference type="AlphaFoldDB" id="A0A0K9P5M9"/>
<dbReference type="EMBL" id="LFYR01001167">
    <property type="protein sequence ID" value="KMZ64309.1"/>
    <property type="molecule type" value="Genomic_DNA"/>
</dbReference>
<dbReference type="PANTHER" id="PTHR45669:SF12">
    <property type="entry name" value="EMB|CAB85507.1"/>
    <property type="match status" value="1"/>
</dbReference>
<dbReference type="SUPFAM" id="SSF52833">
    <property type="entry name" value="Thioredoxin-like"/>
    <property type="match status" value="1"/>
</dbReference>
<evidence type="ECO:0000259" key="2">
    <source>
        <dbReference type="Pfam" id="PF00462"/>
    </source>
</evidence>
<accession>A0A0K9P5M9</accession>
<dbReference type="InterPro" id="IPR036249">
    <property type="entry name" value="Thioredoxin-like_sf"/>
</dbReference>
<dbReference type="CDD" id="cd03031">
    <property type="entry name" value="GRX_GRX_like"/>
    <property type="match status" value="1"/>
</dbReference>
<feature type="domain" description="Glutaredoxin" evidence="2">
    <location>
        <begin position="294"/>
        <end position="361"/>
    </location>
</feature>
<gene>
    <name evidence="3" type="ORF">ZOSMA_376G00170</name>
</gene>